<proteinExistence type="predicted"/>
<dbReference type="InParanoid" id="B9RS39"/>
<dbReference type="AlphaFoldDB" id="B9RS39"/>
<protein>
    <submittedName>
        <fullName evidence="1">Uncharacterized protein</fullName>
    </submittedName>
</protein>
<sequence length="64" mass="7620">MYIKYNNGEKGNGECKKKGIQDDKNSYKQSTSYEGTIEECKENQEKEVKEVFDCWKWERKFVGI</sequence>
<dbReference type="EMBL" id="EQ973807">
    <property type="protein sequence ID" value="EEF45899.1"/>
    <property type="molecule type" value="Genomic_DNA"/>
</dbReference>
<gene>
    <name evidence="1" type="ORF">RCOM_0802790</name>
</gene>
<organism evidence="1 2">
    <name type="scientific">Ricinus communis</name>
    <name type="common">Castor bean</name>
    <dbReference type="NCBI Taxonomy" id="3988"/>
    <lineage>
        <taxon>Eukaryota</taxon>
        <taxon>Viridiplantae</taxon>
        <taxon>Streptophyta</taxon>
        <taxon>Embryophyta</taxon>
        <taxon>Tracheophyta</taxon>
        <taxon>Spermatophyta</taxon>
        <taxon>Magnoliopsida</taxon>
        <taxon>eudicotyledons</taxon>
        <taxon>Gunneridae</taxon>
        <taxon>Pentapetalae</taxon>
        <taxon>rosids</taxon>
        <taxon>fabids</taxon>
        <taxon>Malpighiales</taxon>
        <taxon>Euphorbiaceae</taxon>
        <taxon>Acalyphoideae</taxon>
        <taxon>Acalypheae</taxon>
        <taxon>Ricinus</taxon>
    </lineage>
</organism>
<keyword evidence="2" id="KW-1185">Reference proteome</keyword>
<name>B9RS39_RICCO</name>
<dbReference type="Proteomes" id="UP000008311">
    <property type="component" value="Unassembled WGS sequence"/>
</dbReference>
<accession>B9RS39</accession>
<evidence type="ECO:0000313" key="1">
    <source>
        <dbReference type="EMBL" id="EEF45899.1"/>
    </source>
</evidence>
<reference evidence="2" key="1">
    <citation type="journal article" date="2010" name="Nat. Biotechnol.">
        <title>Draft genome sequence of the oilseed species Ricinus communis.</title>
        <authorList>
            <person name="Chan A.P."/>
            <person name="Crabtree J."/>
            <person name="Zhao Q."/>
            <person name="Lorenzi H."/>
            <person name="Orvis J."/>
            <person name="Puiu D."/>
            <person name="Melake-Berhan A."/>
            <person name="Jones K.M."/>
            <person name="Redman J."/>
            <person name="Chen G."/>
            <person name="Cahoon E.B."/>
            <person name="Gedil M."/>
            <person name="Stanke M."/>
            <person name="Haas B.J."/>
            <person name="Wortman J.R."/>
            <person name="Fraser-Liggett C.M."/>
            <person name="Ravel J."/>
            <person name="Rabinowicz P.D."/>
        </authorList>
    </citation>
    <scope>NUCLEOTIDE SEQUENCE [LARGE SCALE GENOMIC DNA]</scope>
    <source>
        <strain evidence="2">cv. Hale</strain>
    </source>
</reference>
<evidence type="ECO:0000313" key="2">
    <source>
        <dbReference type="Proteomes" id="UP000008311"/>
    </source>
</evidence>